<dbReference type="OrthoDB" id="9784397at2"/>
<dbReference type="KEGG" id="chya:V22_01220"/>
<comment type="catalytic activity">
    <reaction evidence="1">
        <text>ATP + protein L-histidine = ADP + protein N-phospho-L-histidine.</text>
        <dbReference type="EC" id="2.7.13.3"/>
    </reaction>
</comment>
<dbReference type="AlphaFoldDB" id="A0A517T3H8"/>
<evidence type="ECO:0000313" key="5">
    <source>
        <dbReference type="EMBL" id="QDT62924.1"/>
    </source>
</evidence>
<protein>
    <recommendedName>
        <fullName evidence="2">histidine kinase</fullName>
        <ecNumber evidence="2">2.7.13.3</ecNumber>
    </recommendedName>
</protein>
<dbReference type="CDD" id="cd00075">
    <property type="entry name" value="HATPase"/>
    <property type="match status" value="1"/>
</dbReference>
<keyword evidence="6" id="KW-1185">Reference proteome</keyword>
<dbReference type="Pfam" id="PF02518">
    <property type="entry name" value="HATPase_c"/>
    <property type="match status" value="1"/>
</dbReference>
<dbReference type="SMART" id="SM00388">
    <property type="entry name" value="HisKA"/>
    <property type="match status" value="1"/>
</dbReference>
<dbReference type="InterPro" id="IPR036890">
    <property type="entry name" value="HATPase_C_sf"/>
</dbReference>
<proteinExistence type="predicted"/>
<accession>A0A517T3H8</accession>
<dbReference type="InterPro" id="IPR003594">
    <property type="entry name" value="HATPase_dom"/>
</dbReference>
<evidence type="ECO:0000259" key="4">
    <source>
        <dbReference type="PROSITE" id="PS50109"/>
    </source>
</evidence>
<dbReference type="Proteomes" id="UP000319976">
    <property type="component" value="Chromosome"/>
</dbReference>
<dbReference type="GO" id="GO:0000155">
    <property type="term" value="F:phosphorelay sensor kinase activity"/>
    <property type="evidence" value="ECO:0007669"/>
    <property type="project" value="InterPro"/>
</dbReference>
<evidence type="ECO:0000256" key="2">
    <source>
        <dbReference type="ARBA" id="ARBA00012438"/>
    </source>
</evidence>
<reference evidence="5 6" key="1">
    <citation type="submission" date="2019-02" db="EMBL/GenBank/DDBJ databases">
        <title>Deep-cultivation of Planctomycetes and their phenomic and genomic characterization uncovers novel biology.</title>
        <authorList>
            <person name="Wiegand S."/>
            <person name="Jogler M."/>
            <person name="Boedeker C."/>
            <person name="Pinto D."/>
            <person name="Vollmers J."/>
            <person name="Rivas-Marin E."/>
            <person name="Kohn T."/>
            <person name="Peeters S.H."/>
            <person name="Heuer A."/>
            <person name="Rast P."/>
            <person name="Oberbeckmann S."/>
            <person name="Bunk B."/>
            <person name="Jeske O."/>
            <person name="Meyerdierks A."/>
            <person name="Storesund J.E."/>
            <person name="Kallscheuer N."/>
            <person name="Luecker S."/>
            <person name="Lage O.M."/>
            <person name="Pohl T."/>
            <person name="Merkel B.J."/>
            <person name="Hornburger P."/>
            <person name="Mueller R.-W."/>
            <person name="Bruemmer F."/>
            <person name="Labrenz M."/>
            <person name="Spormann A.M."/>
            <person name="Op den Camp H."/>
            <person name="Overmann J."/>
            <person name="Amann R."/>
            <person name="Jetten M.S.M."/>
            <person name="Mascher T."/>
            <person name="Medema M.H."/>
            <person name="Devos D.P."/>
            <person name="Kaster A.-K."/>
            <person name="Ovreas L."/>
            <person name="Rohde M."/>
            <person name="Galperin M.Y."/>
            <person name="Jogler C."/>
        </authorList>
    </citation>
    <scope>NUCLEOTIDE SEQUENCE [LARGE SCALE GENOMIC DNA]</scope>
    <source>
        <strain evidence="5 6">V22</strain>
    </source>
</reference>
<evidence type="ECO:0000313" key="6">
    <source>
        <dbReference type="Proteomes" id="UP000319976"/>
    </source>
</evidence>
<dbReference type="PANTHER" id="PTHR43065:SF42">
    <property type="entry name" value="TWO-COMPONENT SENSOR PPRA"/>
    <property type="match status" value="1"/>
</dbReference>
<dbReference type="Pfam" id="PF00512">
    <property type="entry name" value="HisKA"/>
    <property type="match status" value="1"/>
</dbReference>
<name>A0A517T3H8_9PLAN</name>
<keyword evidence="3" id="KW-0597">Phosphoprotein</keyword>
<dbReference type="InterPro" id="IPR005467">
    <property type="entry name" value="His_kinase_dom"/>
</dbReference>
<keyword evidence="5" id="KW-0808">Transferase</keyword>
<sequence length="257" mass="27824">MSDGPSIEELQQEIAQLREELAQTQRMGTVGLVASSVIHEFNNILTTVINYAKMGLRHDDPATHEKAFQKILTAGQRAAKITTGMLSYARGHGDHREPTELAAVVNDVLVLVDKDLKVHRIKQELRLEEGAIAEVNASQIQQVLLNLIINARQAMEPGGELILAAYPNYEAGTAEIVVRDQGAGIPADKLPHIFDPLFSTKERDAEGQGGTGLGLSFCREVIESHGGRIRVQSAVGRGTSFTLKFPLVEKTTLAAAG</sequence>
<dbReference type="EMBL" id="CP036316">
    <property type="protein sequence ID" value="QDT62924.1"/>
    <property type="molecule type" value="Genomic_DNA"/>
</dbReference>
<dbReference type="PANTHER" id="PTHR43065">
    <property type="entry name" value="SENSOR HISTIDINE KINASE"/>
    <property type="match status" value="1"/>
</dbReference>
<evidence type="ECO:0000256" key="3">
    <source>
        <dbReference type="ARBA" id="ARBA00022553"/>
    </source>
</evidence>
<dbReference type="SUPFAM" id="SSF55874">
    <property type="entry name" value="ATPase domain of HSP90 chaperone/DNA topoisomerase II/histidine kinase"/>
    <property type="match status" value="1"/>
</dbReference>
<dbReference type="InterPro" id="IPR003661">
    <property type="entry name" value="HisK_dim/P_dom"/>
</dbReference>
<dbReference type="SUPFAM" id="SSF47384">
    <property type="entry name" value="Homodimeric domain of signal transducing histidine kinase"/>
    <property type="match status" value="1"/>
</dbReference>
<dbReference type="InterPro" id="IPR004358">
    <property type="entry name" value="Sig_transdc_His_kin-like_C"/>
</dbReference>
<dbReference type="PRINTS" id="PR00344">
    <property type="entry name" value="BCTRLSENSOR"/>
</dbReference>
<dbReference type="SMART" id="SM00387">
    <property type="entry name" value="HATPase_c"/>
    <property type="match status" value="1"/>
</dbReference>
<dbReference type="Gene3D" id="3.30.565.10">
    <property type="entry name" value="Histidine kinase-like ATPase, C-terminal domain"/>
    <property type="match status" value="1"/>
</dbReference>
<dbReference type="EC" id="2.7.13.3" evidence="2"/>
<dbReference type="RefSeq" id="WP_145258825.1">
    <property type="nucleotide sequence ID" value="NZ_CP036316.1"/>
</dbReference>
<organism evidence="5 6">
    <name type="scientific">Calycomorphotria hydatis</name>
    <dbReference type="NCBI Taxonomy" id="2528027"/>
    <lineage>
        <taxon>Bacteria</taxon>
        <taxon>Pseudomonadati</taxon>
        <taxon>Planctomycetota</taxon>
        <taxon>Planctomycetia</taxon>
        <taxon>Planctomycetales</taxon>
        <taxon>Planctomycetaceae</taxon>
        <taxon>Calycomorphotria</taxon>
    </lineage>
</organism>
<evidence type="ECO:0000256" key="1">
    <source>
        <dbReference type="ARBA" id="ARBA00000085"/>
    </source>
</evidence>
<dbReference type="InterPro" id="IPR036097">
    <property type="entry name" value="HisK_dim/P_sf"/>
</dbReference>
<dbReference type="Gene3D" id="1.10.287.130">
    <property type="match status" value="1"/>
</dbReference>
<feature type="domain" description="Histidine kinase" evidence="4">
    <location>
        <begin position="36"/>
        <end position="249"/>
    </location>
</feature>
<gene>
    <name evidence="5" type="primary">virA</name>
    <name evidence="5" type="ORF">V22_01220</name>
</gene>
<dbReference type="PROSITE" id="PS50109">
    <property type="entry name" value="HIS_KIN"/>
    <property type="match status" value="1"/>
</dbReference>